<dbReference type="Pfam" id="PF09851">
    <property type="entry name" value="SHOCT"/>
    <property type="match status" value="1"/>
</dbReference>
<dbReference type="GeneID" id="91108762"/>
<evidence type="ECO:0000313" key="3">
    <source>
        <dbReference type="EMBL" id="CQH47101.1"/>
    </source>
</evidence>
<name>A0A0U5H010_9EURY</name>
<dbReference type="RefSeq" id="WP_089649772.1">
    <property type="nucleotide sequence ID" value="NZ_CEML01000002.1"/>
</dbReference>
<evidence type="ECO:0000259" key="2">
    <source>
        <dbReference type="Pfam" id="PF09851"/>
    </source>
</evidence>
<dbReference type="EMBL" id="LN831302">
    <property type="protein sequence ID" value="CQH47101.1"/>
    <property type="molecule type" value="Genomic_DNA"/>
</dbReference>
<sequence length="117" mass="12040">MLRQYSTRRLVAGALAVTATAVAVPALAAGFGGAAAPMHRAAGGHAMGGHAMGGGWLGGPVWWLVLVGVVAVGLLALTRGDSGDGDDALAAARRAYARGDLTDEEYERRREALRRDD</sequence>
<feature type="domain" description="SHOCT" evidence="2">
    <location>
        <begin position="87"/>
        <end position="113"/>
    </location>
</feature>
<evidence type="ECO:0000256" key="1">
    <source>
        <dbReference type="SAM" id="Phobius"/>
    </source>
</evidence>
<dbReference type="AlphaFoldDB" id="A0A0U5H010"/>
<organism evidence="3 4">
    <name type="scientific">Halobacterium hubeiense</name>
    <dbReference type="NCBI Taxonomy" id="1407499"/>
    <lineage>
        <taxon>Archaea</taxon>
        <taxon>Methanobacteriati</taxon>
        <taxon>Methanobacteriota</taxon>
        <taxon>Stenosarchaea group</taxon>
        <taxon>Halobacteria</taxon>
        <taxon>Halobacteriales</taxon>
        <taxon>Halobacteriaceae</taxon>
        <taxon>Halobacterium</taxon>
    </lineage>
</organism>
<evidence type="ECO:0000313" key="4">
    <source>
        <dbReference type="Proteomes" id="UP000066737"/>
    </source>
</evidence>
<proteinExistence type="predicted"/>
<dbReference type="KEGG" id="hhb:Hhub_1291"/>
<reference evidence="4" key="1">
    <citation type="journal article" date="2016" name="Environ. Microbiol.">
        <title>The complete genome of a viable archaeum isolated from 123-million-year-old rock salt.</title>
        <authorList>
            <person name="Jaakkola S.T."/>
            <person name="Pfeiffer F."/>
            <person name="Ravantti J.J."/>
            <person name="Guo Q."/>
            <person name="Liu Y."/>
            <person name="Chen X."/>
            <person name="Ma H."/>
            <person name="Yang C."/>
            <person name="Oksanen H.M."/>
            <person name="Bamford D.H."/>
        </authorList>
    </citation>
    <scope>NUCLEOTIDE SEQUENCE</scope>
    <source>
        <strain evidence="4">JI20-1</strain>
    </source>
</reference>
<keyword evidence="1" id="KW-0472">Membrane</keyword>
<dbReference type="STRING" id="1407499.HHUB_1291"/>
<gene>
    <name evidence="3" type="ORF">HHUB_1291</name>
</gene>
<keyword evidence="1" id="KW-0812">Transmembrane</keyword>
<protein>
    <submittedName>
        <fullName evidence="3">DUF2078 family protein</fullName>
    </submittedName>
</protein>
<keyword evidence="4" id="KW-1185">Reference proteome</keyword>
<accession>A0A0U5H010</accession>
<dbReference type="Proteomes" id="UP000066737">
    <property type="component" value="Chromosome I"/>
</dbReference>
<keyword evidence="1" id="KW-1133">Transmembrane helix</keyword>
<feature type="transmembrane region" description="Helical" evidence="1">
    <location>
        <begin position="61"/>
        <end position="78"/>
    </location>
</feature>
<dbReference type="InterPro" id="IPR018649">
    <property type="entry name" value="SHOCT"/>
</dbReference>